<dbReference type="Pfam" id="PF10686">
    <property type="entry name" value="YAcAr"/>
    <property type="match status" value="1"/>
</dbReference>
<dbReference type="EMBL" id="KT224359">
    <property type="protein sequence ID" value="ALA13072.1"/>
    <property type="molecule type" value="Genomic_DNA"/>
</dbReference>
<dbReference type="Proteomes" id="UP000204602">
    <property type="component" value="Segment"/>
</dbReference>
<sequence>MTFKLVVAGSRDFNNYEYARYILDHVLQHHLPNVEIVSGKARGGDKMGELYADERGLPVKDFPANWNRFGKSAGYRRNTEMADYVGREGGCVCFWDGQSRGTKHMIDICLDKGIPLRVIHY</sequence>
<dbReference type="KEGG" id="vg:26633283"/>
<feature type="domain" description="YspA cpYpsA-related SLOG" evidence="1">
    <location>
        <begin position="4"/>
        <end position="69"/>
    </location>
</feature>
<dbReference type="RefSeq" id="YP_009207048.1">
    <property type="nucleotide sequence ID" value="NC_028890.1"/>
</dbReference>
<organism evidence="2 3">
    <name type="scientific">Bacillus phage TsarBomba</name>
    <dbReference type="NCBI Taxonomy" id="1690456"/>
    <lineage>
        <taxon>Viruses</taxon>
        <taxon>Duplodnaviria</taxon>
        <taxon>Heunggongvirae</taxon>
        <taxon>Uroviricota</taxon>
        <taxon>Caudoviricetes</taxon>
        <taxon>Herelleviridae</taxon>
        <taxon>Bastillevirinae</taxon>
        <taxon>Tsarbombavirus</taxon>
        <taxon>Tsarbombavirus tsarbomba</taxon>
    </lineage>
</organism>
<dbReference type="OrthoDB" id="13008at10239"/>
<reference evidence="2 3" key="1">
    <citation type="journal article" date="2015" name="Genome Announc.">
        <title>Complete Genome Sequence of Bacillus cereus Group Phage TsarBomba.</title>
        <authorList>
            <person name="Erill I."/>
            <person name="Caruso S.M."/>
        </authorList>
    </citation>
    <scope>NUCLEOTIDE SEQUENCE [LARGE SCALE GENOMIC DNA]</scope>
</reference>
<dbReference type="InterPro" id="IPR019627">
    <property type="entry name" value="YAcAr"/>
</dbReference>
<gene>
    <name evidence="2" type="ORF">TSARBOMBA_233</name>
</gene>
<accession>A0A0K2D080</accession>
<evidence type="ECO:0000259" key="1">
    <source>
        <dbReference type="Pfam" id="PF10686"/>
    </source>
</evidence>
<protein>
    <submittedName>
        <fullName evidence="2">SsDNA binding protein</fullName>
    </submittedName>
</protein>
<evidence type="ECO:0000313" key="3">
    <source>
        <dbReference type="Proteomes" id="UP000204602"/>
    </source>
</evidence>
<evidence type="ECO:0000313" key="2">
    <source>
        <dbReference type="EMBL" id="ALA13072.1"/>
    </source>
</evidence>
<name>A0A0K2D080_9CAUD</name>
<keyword evidence="3" id="KW-1185">Reference proteome</keyword>
<proteinExistence type="predicted"/>
<dbReference type="GeneID" id="26633283"/>